<evidence type="ECO:0000313" key="2">
    <source>
        <dbReference type="EMBL" id="RZF35734.1"/>
    </source>
</evidence>
<reference evidence="2 3" key="1">
    <citation type="journal article" date="2017" name="Gigascience">
        <title>Genome sequence of the small brown planthopper, Laodelphax striatellus.</title>
        <authorList>
            <person name="Zhu J."/>
            <person name="Jiang F."/>
            <person name="Wang X."/>
            <person name="Yang P."/>
            <person name="Bao Y."/>
            <person name="Zhao W."/>
            <person name="Wang W."/>
            <person name="Lu H."/>
            <person name="Wang Q."/>
            <person name="Cui N."/>
            <person name="Li J."/>
            <person name="Chen X."/>
            <person name="Luo L."/>
            <person name="Yu J."/>
            <person name="Kang L."/>
            <person name="Cui F."/>
        </authorList>
    </citation>
    <scope>NUCLEOTIDE SEQUENCE [LARGE SCALE GENOMIC DNA]</scope>
    <source>
        <strain evidence="2">Lst14</strain>
    </source>
</reference>
<keyword evidence="3" id="KW-1185">Reference proteome</keyword>
<dbReference type="Proteomes" id="UP000291343">
    <property type="component" value="Unassembled WGS sequence"/>
</dbReference>
<feature type="region of interest" description="Disordered" evidence="1">
    <location>
        <begin position="79"/>
        <end position="98"/>
    </location>
</feature>
<protein>
    <submittedName>
        <fullName evidence="2">Uncharacterized protein</fullName>
    </submittedName>
</protein>
<evidence type="ECO:0000256" key="1">
    <source>
        <dbReference type="SAM" id="MobiDB-lite"/>
    </source>
</evidence>
<sequence length="98" mass="11163">MKKKRSRNSFFQKLMMTWQKYQILMDSDAEDDLPRTIPDVSSTSSFDKSDTSVASISNLDDIHHAQQCHCVNHLPTEKSLLADHKGTEEHSKSQPTSN</sequence>
<feature type="region of interest" description="Disordered" evidence="1">
    <location>
        <begin position="31"/>
        <end position="50"/>
    </location>
</feature>
<proteinExistence type="predicted"/>
<feature type="compositionally biased region" description="Basic and acidic residues" evidence="1">
    <location>
        <begin position="80"/>
        <end position="92"/>
    </location>
</feature>
<gene>
    <name evidence="2" type="ORF">LSTR_LSTR015531</name>
</gene>
<accession>A0A482WQD2</accession>
<dbReference type="EMBL" id="QKKF02027671">
    <property type="protein sequence ID" value="RZF35734.1"/>
    <property type="molecule type" value="Genomic_DNA"/>
</dbReference>
<organism evidence="2 3">
    <name type="scientific">Laodelphax striatellus</name>
    <name type="common">Small brown planthopper</name>
    <name type="synonym">Delphax striatella</name>
    <dbReference type="NCBI Taxonomy" id="195883"/>
    <lineage>
        <taxon>Eukaryota</taxon>
        <taxon>Metazoa</taxon>
        <taxon>Ecdysozoa</taxon>
        <taxon>Arthropoda</taxon>
        <taxon>Hexapoda</taxon>
        <taxon>Insecta</taxon>
        <taxon>Pterygota</taxon>
        <taxon>Neoptera</taxon>
        <taxon>Paraneoptera</taxon>
        <taxon>Hemiptera</taxon>
        <taxon>Auchenorrhyncha</taxon>
        <taxon>Fulgoroidea</taxon>
        <taxon>Delphacidae</taxon>
        <taxon>Criomorphinae</taxon>
        <taxon>Laodelphax</taxon>
    </lineage>
</organism>
<comment type="caution">
    <text evidence="2">The sequence shown here is derived from an EMBL/GenBank/DDBJ whole genome shotgun (WGS) entry which is preliminary data.</text>
</comment>
<dbReference type="AlphaFoldDB" id="A0A482WQD2"/>
<evidence type="ECO:0000313" key="3">
    <source>
        <dbReference type="Proteomes" id="UP000291343"/>
    </source>
</evidence>
<dbReference type="InParanoid" id="A0A482WQD2"/>
<name>A0A482WQD2_LAOST</name>